<dbReference type="RefSeq" id="WP_085466512.1">
    <property type="nucleotide sequence ID" value="NZ_FXBL01000004.1"/>
</dbReference>
<dbReference type="PANTHER" id="PTHR16263:SF4">
    <property type="entry name" value="TETRATRICOPEPTIDE REPEAT PROTEIN 38"/>
    <property type="match status" value="1"/>
</dbReference>
<evidence type="ECO:0000256" key="3">
    <source>
        <dbReference type="ARBA" id="ARBA00022737"/>
    </source>
</evidence>
<dbReference type="InterPro" id="IPR033891">
    <property type="entry name" value="TTC38"/>
</dbReference>
<keyword evidence="6" id="KW-1185">Reference proteome</keyword>
<dbReference type="EMBL" id="FXBL01000004">
    <property type="protein sequence ID" value="SMH53550.1"/>
    <property type="molecule type" value="Genomic_DNA"/>
</dbReference>
<dbReference type="PANTHER" id="PTHR16263">
    <property type="entry name" value="TETRATRICOPEPTIDE REPEAT PROTEIN 38"/>
    <property type="match status" value="1"/>
</dbReference>
<reference evidence="5 6" key="1">
    <citation type="submission" date="2017-04" db="EMBL/GenBank/DDBJ databases">
        <authorList>
            <person name="Afonso C.L."/>
            <person name="Miller P.J."/>
            <person name="Scott M.A."/>
            <person name="Spackman E."/>
            <person name="Goraichik I."/>
            <person name="Dimitrov K.M."/>
            <person name="Suarez D.L."/>
            <person name="Swayne D.E."/>
        </authorList>
    </citation>
    <scope>NUCLEOTIDE SEQUENCE [LARGE SCALE GENOMIC DNA]</scope>
    <source>
        <strain evidence="5 6">B5P</strain>
    </source>
</reference>
<keyword evidence="4" id="KW-0802">TPR repeat</keyword>
<evidence type="ECO:0000256" key="4">
    <source>
        <dbReference type="ARBA" id="ARBA00022803"/>
    </source>
</evidence>
<dbReference type="CDD" id="cd05804">
    <property type="entry name" value="StaR_like"/>
    <property type="match status" value="1"/>
</dbReference>
<evidence type="ECO:0000313" key="6">
    <source>
        <dbReference type="Proteomes" id="UP000193083"/>
    </source>
</evidence>
<dbReference type="AlphaFoldDB" id="A0A1X7PNM6"/>
<evidence type="ECO:0000313" key="5">
    <source>
        <dbReference type="EMBL" id="SMH53550.1"/>
    </source>
</evidence>
<dbReference type="InterPro" id="IPR011990">
    <property type="entry name" value="TPR-like_helical_dom_sf"/>
</dbReference>
<proteinExistence type="inferred from homology"/>
<dbReference type="Proteomes" id="UP000193083">
    <property type="component" value="Unassembled WGS sequence"/>
</dbReference>
<dbReference type="SUPFAM" id="SSF48452">
    <property type="entry name" value="TPR-like"/>
    <property type="match status" value="1"/>
</dbReference>
<organism evidence="5 6">
    <name type="scientific">Mesorhizobium australicum</name>
    <dbReference type="NCBI Taxonomy" id="536018"/>
    <lineage>
        <taxon>Bacteria</taxon>
        <taxon>Pseudomonadati</taxon>
        <taxon>Pseudomonadota</taxon>
        <taxon>Alphaproteobacteria</taxon>
        <taxon>Hyphomicrobiales</taxon>
        <taxon>Phyllobacteriaceae</taxon>
        <taxon>Mesorhizobium</taxon>
    </lineage>
</organism>
<sequence length="439" mass="47393">MRDRLGNIVTGANAASLEHYERGLRQLQTFTGDPVASANAAIAESPGFVMAQMLKAWLYGLSTDKAAMDVARQIHATVKNLPMTAREAGHVAALGRLVGGEWNGAGETLAAVARDFPRDALALQAGHQIDFFTGNAPMLRDRIAGALPHWDHAMPGYHALLAAHAFGLEETGDYTAAEAAGRKAVELEPHDGWGQHAVAHVMEMQCRQADGIGWMKTAFANGADDSFMKVHNWWHLALFHYDLGEHDEIFSLYDGPIYGDHSTLALNMVDAAALLWRLHLGGVEAGERWQVLADNWTPLAGDGNYAFNDMHAMMAFAAAGRTDAARTLLATQEAAVEGGGDNAGFTRAIGLPATRGILAFENGDYRTAVELLGPIRAIAHRFGGSHAQRDVIDLTLIEAAIRSGDAARAQRLTEERMVARPHSPLSKLFQSRARDLTPV</sequence>
<protein>
    <recommendedName>
        <fullName evidence="2">Tetratricopeptide repeat protein 38</fullName>
    </recommendedName>
</protein>
<name>A0A1X7PNM6_9HYPH</name>
<dbReference type="Gene3D" id="1.25.40.10">
    <property type="entry name" value="Tetratricopeptide repeat domain"/>
    <property type="match status" value="1"/>
</dbReference>
<comment type="similarity">
    <text evidence="1">Belongs to the TTC38 family.</text>
</comment>
<keyword evidence="3" id="KW-0677">Repeat</keyword>
<dbReference type="OrthoDB" id="9815900at2"/>
<evidence type="ECO:0000256" key="2">
    <source>
        <dbReference type="ARBA" id="ARBA00019992"/>
    </source>
</evidence>
<accession>A0A1X7PNM6</accession>
<gene>
    <name evidence="5" type="ORF">SAMN02982922_4862</name>
</gene>
<evidence type="ECO:0000256" key="1">
    <source>
        <dbReference type="ARBA" id="ARBA00005857"/>
    </source>
</evidence>